<dbReference type="PROSITE" id="PS50178">
    <property type="entry name" value="ZF_FYVE"/>
    <property type="match status" value="1"/>
</dbReference>
<sequence>MEFPLKTDFFPQVRLTAEERRRYVAAGEQSARALRDSMKTLDWKKTMEKDGVTYAQAHCIEGSGSVPSSPSASDAAGKSGDQPHAIASACLMMSATAFAAGTISEALEALASPVTADYRRAMHFLHGPRFVDGVCLQTFASGNTNNMSGGRTTNSQAFTSVKWAAFDDGKDLNTAGSPTGTDYCFLEHSGIYRNASRAGGDSSDREREPFGFSIQESITREQEVPSLAGVGLKRGHFHRTGILVLPTDRSDVVQVTSILQTRVADGATLGVTTDSNGNTSSSGKANAVALARRMRRRVSAVGRLDLLLERRRLNKLEHMPRAEWVADDARKACAVCVKPFALRRRKHHCRHCGEVVCASCAPAREVDMDASTSNVRICTACVVQARVGSQTPGGYETFVYHLRHTGSSSSTPSSSNSTGDSAASGNNNAEHEPETRPKSLSSGSSTFSISSDSQMSARLTRAGYADGAIKLYEYEDDHLDVSSSSSSSYSVSEFDTFDTLVAMPLSNQDEPDVQQTRRRGSGQPAAALAPAHGSTSMSSTESSDDLLERIRGMKADLSTLTTSYRQVSDASNVSSTPSSFVSEELAVSRTPRSHRDPEPEAGARANSRRRRSRNSDAENAGVEGAMDVEFINNSEHFNLLCSETLSRQWRTRSSSRVRQDAGEKSHLSTSVSNMSFVSTLSNSTMLGDDEDAHEPEQRESHNLEREGIGAGERSESQAELQALRQQVEGLHRSLAAATSQLDSIRTRRASRRAHPPPMDPVAARHQETYGLLVEELHEIMGLPRPSREHQSR</sequence>
<dbReference type="Pfam" id="PF01363">
    <property type="entry name" value="FYVE"/>
    <property type="match status" value="1"/>
</dbReference>
<evidence type="ECO:0000256" key="3">
    <source>
        <dbReference type="ARBA" id="ARBA00022833"/>
    </source>
</evidence>
<feature type="compositionally biased region" description="Low complexity" evidence="5">
    <location>
        <begin position="571"/>
        <end position="582"/>
    </location>
</feature>
<keyword evidence="3" id="KW-0862">Zinc</keyword>
<dbReference type="Gene3D" id="3.30.40.10">
    <property type="entry name" value="Zinc/RING finger domain, C3HC4 (zinc finger)"/>
    <property type="match status" value="1"/>
</dbReference>
<dbReference type="InterPro" id="IPR013083">
    <property type="entry name" value="Znf_RING/FYVE/PHD"/>
</dbReference>
<keyword evidence="1" id="KW-0479">Metal-binding</keyword>
<evidence type="ECO:0000256" key="2">
    <source>
        <dbReference type="ARBA" id="ARBA00022771"/>
    </source>
</evidence>
<dbReference type="InterPro" id="IPR000306">
    <property type="entry name" value="Znf_FYVE"/>
</dbReference>
<reference evidence="7" key="1">
    <citation type="submission" date="2023-04" db="EMBL/GenBank/DDBJ databases">
        <title>Phytophthora lilii NBRC 32176.</title>
        <authorList>
            <person name="Ichikawa N."/>
            <person name="Sato H."/>
            <person name="Tonouchi N."/>
        </authorList>
    </citation>
    <scope>NUCLEOTIDE SEQUENCE</scope>
    <source>
        <strain evidence="7">NBRC 32176</strain>
    </source>
</reference>
<evidence type="ECO:0000313" key="7">
    <source>
        <dbReference type="EMBL" id="GMF28351.1"/>
    </source>
</evidence>
<feature type="region of interest" description="Disordered" evidence="5">
    <location>
        <begin position="505"/>
        <end position="544"/>
    </location>
</feature>
<dbReference type="SUPFAM" id="SSF57903">
    <property type="entry name" value="FYVE/PHD zinc finger"/>
    <property type="match status" value="1"/>
</dbReference>
<feature type="compositionally biased region" description="Polar residues" evidence="5">
    <location>
        <begin position="667"/>
        <end position="685"/>
    </location>
</feature>
<feature type="compositionally biased region" description="Low complexity" evidence="5">
    <location>
        <begin position="439"/>
        <end position="452"/>
    </location>
</feature>
<feature type="compositionally biased region" description="Low complexity" evidence="5">
    <location>
        <begin position="406"/>
        <end position="428"/>
    </location>
</feature>
<dbReference type="GO" id="GO:0008270">
    <property type="term" value="F:zinc ion binding"/>
    <property type="evidence" value="ECO:0007669"/>
    <property type="project" value="UniProtKB-KW"/>
</dbReference>
<comment type="caution">
    <text evidence="7">The sequence shown here is derived from an EMBL/GenBank/DDBJ whole genome shotgun (WGS) entry which is preliminary data.</text>
</comment>
<feature type="region of interest" description="Disordered" evidence="5">
    <location>
        <begin position="563"/>
        <end position="620"/>
    </location>
</feature>
<keyword evidence="2 4" id="KW-0863">Zinc-finger</keyword>
<feature type="region of interest" description="Disordered" evidence="5">
    <location>
        <begin position="406"/>
        <end position="452"/>
    </location>
</feature>
<dbReference type="PANTHER" id="PTHR43102">
    <property type="entry name" value="SLR1143 PROTEIN"/>
    <property type="match status" value="1"/>
</dbReference>
<gene>
    <name evidence="7" type="ORF">Plil01_001193000</name>
</gene>
<keyword evidence="8" id="KW-1185">Reference proteome</keyword>
<evidence type="ECO:0000259" key="6">
    <source>
        <dbReference type="PROSITE" id="PS50178"/>
    </source>
</evidence>
<feature type="region of interest" description="Disordered" evidence="5">
    <location>
        <begin position="650"/>
        <end position="720"/>
    </location>
</feature>
<proteinExistence type="predicted"/>
<dbReference type="PANTHER" id="PTHR43102:SF2">
    <property type="entry name" value="GAF DOMAIN-CONTAINING PROTEIN"/>
    <property type="match status" value="1"/>
</dbReference>
<dbReference type="SMART" id="SM00064">
    <property type="entry name" value="FYVE"/>
    <property type="match status" value="1"/>
</dbReference>
<evidence type="ECO:0000256" key="4">
    <source>
        <dbReference type="PROSITE-ProRule" id="PRU00091"/>
    </source>
</evidence>
<accession>A0A9W6UAC8</accession>
<dbReference type="EMBL" id="BSXW01000710">
    <property type="protein sequence ID" value="GMF28351.1"/>
    <property type="molecule type" value="Genomic_DNA"/>
</dbReference>
<dbReference type="InterPro" id="IPR011011">
    <property type="entry name" value="Znf_FYVE_PHD"/>
</dbReference>
<dbReference type="AlphaFoldDB" id="A0A9W6UAC8"/>
<evidence type="ECO:0000256" key="1">
    <source>
        <dbReference type="ARBA" id="ARBA00022723"/>
    </source>
</evidence>
<name>A0A9W6UAC8_9STRA</name>
<feature type="compositionally biased region" description="Basic and acidic residues" evidence="5">
    <location>
        <begin position="657"/>
        <end position="666"/>
    </location>
</feature>
<evidence type="ECO:0000256" key="5">
    <source>
        <dbReference type="SAM" id="MobiDB-lite"/>
    </source>
</evidence>
<evidence type="ECO:0000313" key="8">
    <source>
        <dbReference type="Proteomes" id="UP001165083"/>
    </source>
</evidence>
<feature type="domain" description="FYVE-type" evidence="6">
    <location>
        <begin position="327"/>
        <end position="386"/>
    </location>
</feature>
<dbReference type="InterPro" id="IPR017455">
    <property type="entry name" value="Znf_FYVE-rel"/>
</dbReference>
<organism evidence="7 8">
    <name type="scientific">Phytophthora lilii</name>
    <dbReference type="NCBI Taxonomy" id="2077276"/>
    <lineage>
        <taxon>Eukaryota</taxon>
        <taxon>Sar</taxon>
        <taxon>Stramenopiles</taxon>
        <taxon>Oomycota</taxon>
        <taxon>Peronosporomycetes</taxon>
        <taxon>Peronosporales</taxon>
        <taxon>Peronosporaceae</taxon>
        <taxon>Phytophthora</taxon>
    </lineage>
</organism>
<dbReference type="OrthoDB" id="10018316at2759"/>
<feature type="region of interest" description="Disordered" evidence="5">
    <location>
        <begin position="738"/>
        <end position="763"/>
    </location>
</feature>
<feature type="compositionally biased region" description="Basic and acidic residues" evidence="5">
    <location>
        <begin position="694"/>
        <end position="716"/>
    </location>
</feature>
<dbReference type="Proteomes" id="UP001165083">
    <property type="component" value="Unassembled WGS sequence"/>
</dbReference>
<protein>
    <submittedName>
        <fullName evidence="7">Unnamed protein product</fullName>
    </submittedName>
</protein>